<dbReference type="GO" id="GO:0017040">
    <property type="term" value="F:N-acylsphingosine amidohydrolase activity"/>
    <property type="evidence" value="ECO:0007669"/>
    <property type="project" value="UniProtKB-UniRule"/>
</dbReference>
<feature type="binding site" evidence="6">
    <location>
        <position position="148"/>
    </location>
    <ligand>
        <name>Zn(2+)</name>
        <dbReference type="ChEBI" id="CHEBI:29105"/>
    </ligand>
</feature>
<keyword evidence="12" id="KW-1185">Reference proteome</keyword>
<keyword evidence="4 7" id="KW-0378">Hydrolase</keyword>
<evidence type="ECO:0000313" key="12">
    <source>
        <dbReference type="Proteomes" id="UP001142055"/>
    </source>
</evidence>
<feature type="signal peptide" evidence="8">
    <location>
        <begin position="1"/>
        <end position="23"/>
    </location>
</feature>
<dbReference type="Pfam" id="PF17048">
    <property type="entry name" value="Ceramidse_alk_C"/>
    <property type="match status" value="1"/>
</dbReference>
<keyword evidence="6" id="KW-0862">Zinc</keyword>
<dbReference type="PANTHER" id="PTHR12670">
    <property type="entry name" value="CERAMIDASE"/>
    <property type="match status" value="1"/>
</dbReference>
<evidence type="ECO:0000313" key="11">
    <source>
        <dbReference type="EMBL" id="KAJ6216343.1"/>
    </source>
</evidence>
<dbReference type="AlphaFoldDB" id="A0A9Q0M0B3"/>
<evidence type="ECO:0000256" key="8">
    <source>
        <dbReference type="SAM" id="SignalP"/>
    </source>
</evidence>
<proteinExistence type="inferred from homology"/>
<keyword evidence="8" id="KW-0732">Signal</keyword>
<evidence type="ECO:0000259" key="9">
    <source>
        <dbReference type="Pfam" id="PF04734"/>
    </source>
</evidence>
<feature type="binding site" evidence="6">
    <location>
        <position position="256"/>
    </location>
    <ligand>
        <name>Zn(2+)</name>
        <dbReference type="ChEBI" id="CHEBI:29105"/>
    </ligand>
</feature>
<dbReference type="GO" id="GO:0005576">
    <property type="term" value="C:extracellular region"/>
    <property type="evidence" value="ECO:0007669"/>
    <property type="project" value="TreeGrafter"/>
</dbReference>
<feature type="chain" id="PRO_5040132094" description="Neutral ceramidase" evidence="8">
    <location>
        <begin position="24"/>
        <end position="751"/>
    </location>
</feature>
<keyword evidence="6" id="KW-0479">Metal-binding</keyword>
<dbReference type="PANTHER" id="PTHR12670:SF1">
    <property type="entry name" value="NEUTRAL CERAMIDASE"/>
    <property type="match status" value="1"/>
</dbReference>
<evidence type="ECO:0000256" key="5">
    <source>
        <dbReference type="PIRSR" id="PIRSR606823-1"/>
    </source>
</evidence>
<dbReference type="InterPro" id="IPR038445">
    <property type="entry name" value="NCDase_C_sf"/>
</dbReference>
<feature type="active site" description="Nucleophile" evidence="5">
    <location>
        <position position="307"/>
    </location>
</feature>
<dbReference type="InterPro" id="IPR031329">
    <property type="entry name" value="NEUT/ALK_ceramidase_N"/>
</dbReference>
<comment type="catalytic activity">
    <reaction evidence="7">
        <text>an N-acylsphing-4-enine + H2O = sphing-4-enine + a fatty acid</text>
        <dbReference type="Rhea" id="RHEA:20856"/>
        <dbReference type="ChEBI" id="CHEBI:15377"/>
        <dbReference type="ChEBI" id="CHEBI:28868"/>
        <dbReference type="ChEBI" id="CHEBI:52639"/>
        <dbReference type="ChEBI" id="CHEBI:57756"/>
        <dbReference type="EC" id="3.5.1.23"/>
    </reaction>
</comment>
<sequence length="751" mass="84580">MYYTNKFISILFVLALTVHHYHHQIECHRTDGLHKFYQSKLAANQTSNVNSKASSYKIGFGIGDITGPAAEINMMGYAKIGQDTKGIHMRLYSRAVIIADQTGSRICYVNVDLASTTQIVKILVIEQLEKLFGIGVYGHENVMIGATHTHSGPGGYFQYLLYIITQEGYINNSITAITEGIVKSISDAHYNLRPGQLTYNKGELLDTSVNRSPASYIMNPNMSVQSMDYIIINLFKDKAIDTNGTLMGIIDWFAVHGTSMNNTNKLISSDNKGYAAMRYEEDYNGRLRIGKGPFVAIFAQANEGDSSPNTKGARCLDTGLPCDFIHGTCNNKNELCVASGPGKDMFESTKIIGERQYEKAKELAKETGELVQGRIRYVYQNINMTERTVNLDNNTMVKTCAAALGYSFAAGTSDGEGAQFFQQGTKLGDESKFFDFIRNIITKPSEEILECQKPKAVLLPVGEMKFPYQWTPEIMPTQMFEIGDLVLVGLPAEFTTMSGRRIREDIEKIYEDSGRKVHVILSGLVNSYSNYVTTYEEYQLQRYEGGSTLFGQYTLHAYRDQFKNLAKSLTSGETVSLGPKLPNFIKTEISLKPGVLYDWPISKYFGEVLTDALEQYYAGSRVKVKFCGANPRNNLHLEGTFLTVERLKNGTQWEVQATDAHWETMFIWNRNSTLLGTSEVTVMWDIPLDVEPGTYRIRYFGDSKSLRQKIEPFVGETRPFQVRSLSEFENEIYSFVKRFDLSQKGSFPSWK</sequence>
<dbReference type="Pfam" id="PF04734">
    <property type="entry name" value="Ceramidase_alk"/>
    <property type="match status" value="1"/>
</dbReference>
<dbReference type="Proteomes" id="UP001142055">
    <property type="component" value="Chromosome 3"/>
</dbReference>
<dbReference type="Gene3D" id="2.60.40.2300">
    <property type="entry name" value="Neutral/alkaline non-lysosomal ceramidase, C-terminal domain"/>
    <property type="match status" value="1"/>
</dbReference>
<reference evidence="11" key="1">
    <citation type="submission" date="2022-12" db="EMBL/GenBank/DDBJ databases">
        <title>Genome assemblies of Blomia tropicalis.</title>
        <authorList>
            <person name="Cui Y."/>
        </authorList>
    </citation>
    <scope>NUCLEOTIDE SEQUENCE</scope>
    <source>
        <tissue evidence="11">Adult mites</tissue>
    </source>
</reference>
<keyword evidence="7" id="KW-0746">Sphingolipid metabolism</keyword>
<feature type="domain" description="Neutral/alkaline non-lysosomal ceramidase N-terminal" evidence="9">
    <location>
        <begin position="56"/>
        <end position="559"/>
    </location>
</feature>
<evidence type="ECO:0000256" key="1">
    <source>
        <dbReference type="ARBA" id="ARBA00009835"/>
    </source>
</evidence>
<dbReference type="GO" id="GO:0046872">
    <property type="term" value="F:metal ion binding"/>
    <property type="evidence" value="ECO:0007669"/>
    <property type="project" value="UniProtKB-KW"/>
</dbReference>
<comment type="cofactor">
    <cofactor evidence="6">
        <name>Zn(2+)</name>
        <dbReference type="ChEBI" id="CHEBI:29105"/>
    </cofactor>
    <text evidence="6">Binds 1 zinc ion per subunit.</text>
</comment>
<gene>
    <name evidence="11" type="ORF">RDWZM_007500</name>
</gene>
<dbReference type="InterPro" id="IPR006823">
    <property type="entry name" value="Ceramidase_alk"/>
</dbReference>
<dbReference type="InterPro" id="IPR031331">
    <property type="entry name" value="NEUT/ALK_ceramidase_C"/>
</dbReference>
<dbReference type="GO" id="GO:0042759">
    <property type="term" value="P:long-chain fatty acid biosynthetic process"/>
    <property type="evidence" value="ECO:0007669"/>
    <property type="project" value="TreeGrafter"/>
</dbReference>
<dbReference type="GO" id="GO:0046512">
    <property type="term" value="P:sphingosine biosynthetic process"/>
    <property type="evidence" value="ECO:0007669"/>
    <property type="project" value="TreeGrafter"/>
</dbReference>
<dbReference type="GO" id="GO:0016020">
    <property type="term" value="C:membrane"/>
    <property type="evidence" value="ECO:0007669"/>
    <property type="project" value="GOC"/>
</dbReference>
<evidence type="ECO:0000256" key="2">
    <source>
        <dbReference type="ARBA" id="ARBA00011891"/>
    </source>
</evidence>
<name>A0A9Q0M0B3_BLOTA</name>
<evidence type="ECO:0000256" key="6">
    <source>
        <dbReference type="PIRSR" id="PIRSR606823-2"/>
    </source>
</evidence>
<dbReference type="EMBL" id="JAPWDV010000003">
    <property type="protein sequence ID" value="KAJ6216343.1"/>
    <property type="molecule type" value="Genomic_DNA"/>
</dbReference>
<keyword evidence="7" id="KW-0443">Lipid metabolism</keyword>
<protein>
    <recommendedName>
        <fullName evidence="3 7">Neutral ceramidase</fullName>
        <ecNumber evidence="2 7">3.5.1.23</ecNumber>
    </recommendedName>
</protein>
<comment type="similarity">
    <text evidence="1 7">Belongs to the neutral ceramidase family.</text>
</comment>
<dbReference type="OMA" id="EYTTMAG"/>
<evidence type="ECO:0000259" key="10">
    <source>
        <dbReference type="Pfam" id="PF17048"/>
    </source>
</evidence>
<evidence type="ECO:0000256" key="3">
    <source>
        <dbReference type="ARBA" id="ARBA00019235"/>
    </source>
</evidence>
<organism evidence="11 12">
    <name type="scientific">Blomia tropicalis</name>
    <name type="common">Mite</name>
    <dbReference type="NCBI Taxonomy" id="40697"/>
    <lineage>
        <taxon>Eukaryota</taxon>
        <taxon>Metazoa</taxon>
        <taxon>Ecdysozoa</taxon>
        <taxon>Arthropoda</taxon>
        <taxon>Chelicerata</taxon>
        <taxon>Arachnida</taxon>
        <taxon>Acari</taxon>
        <taxon>Acariformes</taxon>
        <taxon>Sarcoptiformes</taxon>
        <taxon>Astigmata</taxon>
        <taxon>Glycyphagoidea</taxon>
        <taxon>Echimyopodidae</taxon>
        <taxon>Blomia</taxon>
    </lineage>
</organism>
<evidence type="ECO:0000256" key="4">
    <source>
        <dbReference type="ARBA" id="ARBA00022801"/>
    </source>
</evidence>
<comment type="caution">
    <text evidence="11">The sequence shown here is derived from an EMBL/GenBank/DDBJ whole genome shotgun (WGS) entry which is preliminary data.</text>
</comment>
<dbReference type="GO" id="GO:0046514">
    <property type="term" value="P:ceramide catabolic process"/>
    <property type="evidence" value="ECO:0007669"/>
    <property type="project" value="InterPro"/>
</dbReference>
<evidence type="ECO:0000256" key="7">
    <source>
        <dbReference type="RuleBase" id="RU366019"/>
    </source>
</evidence>
<feature type="binding site" evidence="6">
    <location>
        <position position="493"/>
    </location>
    <ligand>
        <name>Zn(2+)</name>
        <dbReference type="ChEBI" id="CHEBI:29105"/>
    </ligand>
</feature>
<accession>A0A9Q0M0B3</accession>
<feature type="domain" description="Neutral/alkaline non-lysosomal ceramidase C-terminal" evidence="10">
    <location>
        <begin position="562"/>
        <end position="722"/>
    </location>
</feature>
<dbReference type="EC" id="3.5.1.23" evidence="2 7"/>
<feature type="binding site" evidence="6">
    <location>
        <position position="531"/>
    </location>
    <ligand>
        <name>Zn(2+)</name>
        <dbReference type="ChEBI" id="CHEBI:29105"/>
    </ligand>
</feature>